<dbReference type="OrthoDB" id="9798855at2"/>
<gene>
    <name evidence="4" type="ORF">SVA_1005</name>
</gene>
<dbReference type="InterPro" id="IPR000504">
    <property type="entry name" value="RRM_dom"/>
</dbReference>
<evidence type="ECO:0000313" key="4">
    <source>
        <dbReference type="EMBL" id="BAU47584.1"/>
    </source>
</evidence>
<protein>
    <submittedName>
        <fullName evidence="4">RNA-binding protein</fullName>
    </submittedName>
</protein>
<dbReference type="CDD" id="cd21608">
    <property type="entry name" value="RRM2_NsCP33_like"/>
    <property type="match status" value="1"/>
</dbReference>
<evidence type="ECO:0000256" key="2">
    <source>
        <dbReference type="SAM" id="MobiDB-lite"/>
    </source>
</evidence>
<dbReference type="EMBL" id="AP014936">
    <property type="protein sequence ID" value="BAU47584.1"/>
    <property type="molecule type" value="Genomic_DNA"/>
</dbReference>
<evidence type="ECO:0000313" key="5">
    <source>
        <dbReference type="Proteomes" id="UP000218899"/>
    </source>
</evidence>
<feature type="region of interest" description="Disordered" evidence="2">
    <location>
        <begin position="62"/>
        <end position="108"/>
    </location>
</feature>
<feature type="compositionally biased region" description="Basic and acidic residues" evidence="2">
    <location>
        <begin position="65"/>
        <end position="79"/>
    </location>
</feature>
<evidence type="ECO:0000256" key="1">
    <source>
        <dbReference type="ARBA" id="ARBA00022884"/>
    </source>
</evidence>
<dbReference type="Gene3D" id="3.30.70.330">
    <property type="match status" value="1"/>
</dbReference>
<dbReference type="GO" id="GO:0003723">
    <property type="term" value="F:RNA binding"/>
    <property type="evidence" value="ECO:0007669"/>
    <property type="project" value="UniProtKB-KW"/>
</dbReference>
<dbReference type="InterPro" id="IPR035979">
    <property type="entry name" value="RBD_domain_sf"/>
</dbReference>
<accession>A0A1B4V868</accession>
<dbReference type="AlphaFoldDB" id="A0A1B4V868"/>
<dbReference type="SUPFAM" id="SSF54928">
    <property type="entry name" value="RNA-binding domain, RBD"/>
    <property type="match status" value="1"/>
</dbReference>
<dbReference type="InterPro" id="IPR012677">
    <property type="entry name" value="Nucleotide-bd_a/b_plait_sf"/>
</dbReference>
<dbReference type="PANTHER" id="PTHR48027">
    <property type="entry name" value="HETEROGENEOUS NUCLEAR RIBONUCLEOPROTEIN 87F-RELATED"/>
    <property type="match status" value="1"/>
</dbReference>
<dbReference type="InterPro" id="IPR052462">
    <property type="entry name" value="SLIRP/GR-RBP-like"/>
</dbReference>
<name>A0A1B4V868_9GAMM</name>
<dbReference type="RefSeq" id="WP_096459626.1">
    <property type="nucleotide sequence ID" value="NZ_AP014936.1"/>
</dbReference>
<dbReference type="Pfam" id="PF00076">
    <property type="entry name" value="RRM_1"/>
    <property type="match status" value="1"/>
</dbReference>
<dbReference type="SMART" id="SM00360">
    <property type="entry name" value="RRM"/>
    <property type="match status" value="1"/>
</dbReference>
<organism evidence="4 5">
    <name type="scientific">Sulfurifustis variabilis</name>
    <dbReference type="NCBI Taxonomy" id="1675686"/>
    <lineage>
        <taxon>Bacteria</taxon>
        <taxon>Pseudomonadati</taxon>
        <taxon>Pseudomonadota</taxon>
        <taxon>Gammaproteobacteria</taxon>
        <taxon>Acidiferrobacterales</taxon>
        <taxon>Acidiferrobacteraceae</taxon>
        <taxon>Sulfurifustis</taxon>
    </lineage>
</organism>
<feature type="domain" description="RRM" evidence="3">
    <location>
        <begin position="1"/>
        <end position="79"/>
    </location>
</feature>
<dbReference type="InterPro" id="IPR048289">
    <property type="entry name" value="RRM2_NsCP33-like"/>
</dbReference>
<proteinExistence type="predicted"/>
<reference evidence="4 5" key="1">
    <citation type="submission" date="2015-08" db="EMBL/GenBank/DDBJ databases">
        <title>Complete genome sequence of Sulfurifustis variabilis.</title>
        <authorList>
            <person name="Miura A."/>
            <person name="Kojima H."/>
            <person name="Fukui M."/>
        </authorList>
    </citation>
    <scope>NUCLEOTIDE SEQUENCE [LARGE SCALE GENOMIC DNA]</scope>
    <source>
        <strain evidence="5">skN76</strain>
    </source>
</reference>
<dbReference type="Proteomes" id="UP000218899">
    <property type="component" value="Chromosome"/>
</dbReference>
<sequence>MKLFVGNLSRDVTDEDLRQAFAAFGRVTSATVVKDKFTGEGRGFGFVEMEARAEAQAAIQGLNGKDLKGRRMNVDEARPSRTGGGERGGGGGFGNRPRGGGGGGGWRR</sequence>
<keyword evidence="1" id="KW-0694">RNA-binding</keyword>
<feature type="compositionally biased region" description="Gly residues" evidence="2">
    <location>
        <begin position="82"/>
        <end position="108"/>
    </location>
</feature>
<dbReference type="PROSITE" id="PS50102">
    <property type="entry name" value="RRM"/>
    <property type="match status" value="1"/>
</dbReference>
<dbReference type="KEGG" id="sva:SVA_1005"/>
<keyword evidence="5" id="KW-1185">Reference proteome</keyword>
<evidence type="ECO:0000259" key="3">
    <source>
        <dbReference type="PROSITE" id="PS50102"/>
    </source>
</evidence>